<dbReference type="EMBL" id="PDNU01000003">
    <property type="protein sequence ID" value="PHK96406.1"/>
    <property type="molecule type" value="Genomic_DNA"/>
</dbReference>
<evidence type="ECO:0000313" key="3">
    <source>
        <dbReference type="EMBL" id="PHK96406.1"/>
    </source>
</evidence>
<keyword evidence="4" id="KW-1185">Reference proteome</keyword>
<feature type="transmembrane region" description="Helical" evidence="2">
    <location>
        <begin position="40"/>
        <end position="62"/>
    </location>
</feature>
<evidence type="ECO:0000313" key="4">
    <source>
        <dbReference type="Proteomes" id="UP000223527"/>
    </source>
</evidence>
<protein>
    <submittedName>
        <fullName evidence="3">Uncharacterized protein</fullName>
    </submittedName>
</protein>
<keyword evidence="2" id="KW-0812">Transmembrane</keyword>
<reference evidence="3 4" key="1">
    <citation type="submission" date="2017-10" db="EMBL/GenBank/DDBJ databases">
        <authorList>
            <person name="Banno H."/>
            <person name="Chua N.-H."/>
        </authorList>
    </citation>
    <scope>NUCLEOTIDE SEQUENCE [LARGE SCALE GENOMIC DNA]</scope>
    <source>
        <strain evidence="3 4">YW11</strain>
    </source>
</reference>
<keyword evidence="2" id="KW-0472">Membrane</keyword>
<dbReference type="RefSeq" id="WP_099094136.1">
    <property type="nucleotide sequence ID" value="NZ_PDNU01000003.1"/>
</dbReference>
<dbReference type="Proteomes" id="UP000223527">
    <property type="component" value="Unassembled WGS sequence"/>
</dbReference>
<keyword evidence="2" id="KW-1133">Transmembrane helix</keyword>
<name>A0A2C7AGS5_9PROT</name>
<gene>
    <name evidence="3" type="ORF">CR162_03490</name>
</gene>
<feature type="region of interest" description="Disordered" evidence="1">
    <location>
        <begin position="1"/>
        <end position="26"/>
    </location>
</feature>
<evidence type="ECO:0000256" key="2">
    <source>
        <dbReference type="SAM" id="Phobius"/>
    </source>
</evidence>
<dbReference type="AlphaFoldDB" id="A0A2C7AGS5"/>
<accession>A0A2C7AGS5</accession>
<sequence>MAAAPRTTEHAPRRNGGRGKAAQQPRGAWRRLKGLIAGFAWRRWLAVWVCVAVLLVGIPLAHAMVGDLGALLLLAGVGGFALGRSTAPQRGVMRTGKARSAAPPRQGAKSGR</sequence>
<feature type="region of interest" description="Disordered" evidence="1">
    <location>
        <begin position="88"/>
        <end position="112"/>
    </location>
</feature>
<proteinExistence type="predicted"/>
<evidence type="ECO:0000256" key="1">
    <source>
        <dbReference type="SAM" id="MobiDB-lite"/>
    </source>
</evidence>
<feature type="transmembrane region" description="Helical" evidence="2">
    <location>
        <begin position="68"/>
        <end position="87"/>
    </location>
</feature>
<comment type="caution">
    <text evidence="3">The sequence shown here is derived from an EMBL/GenBank/DDBJ whole genome shotgun (WGS) entry which is preliminary data.</text>
</comment>
<organism evidence="3 4">
    <name type="scientific">Teichococcus rhizosphaerae</name>
    <dbReference type="NCBI Taxonomy" id="1335062"/>
    <lineage>
        <taxon>Bacteria</taxon>
        <taxon>Pseudomonadati</taxon>
        <taxon>Pseudomonadota</taxon>
        <taxon>Alphaproteobacteria</taxon>
        <taxon>Acetobacterales</taxon>
        <taxon>Roseomonadaceae</taxon>
        <taxon>Roseomonas</taxon>
    </lineage>
</organism>